<keyword evidence="2" id="KW-1185">Reference proteome</keyword>
<proteinExistence type="predicted"/>
<dbReference type="HOGENOM" id="CLU_2878287_0_0_11"/>
<protein>
    <submittedName>
        <fullName evidence="1">Uncharacterized protein</fullName>
    </submittedName>
</protein>
<comment type="caution">
    <text evidence="1">The sequence shown here is derived from an EMBL/GenBank/DDBJ whole genome shotgun (WGS) entry which is preliminary data.</text>
</comment>
<evidence type="ECO:0000313" key="2">
    <source>
        <dbReference type="Proteomes" id="UP000014408"/>
    </source>
</evidence>
<reference evidence="1 2" key="1">
    <citation type="submission" date="2013-05" db="EMBL/GenBank/DDBJ databases">
        <title>The Genome Sequence of Corynebacterium pyruviciproducens 1773O (ATCC BAA-1742).</title>
        <authorList>
            <consortium name="The Broad Institute Genomics Platform"/>
            <person name="Earl A."/>
            <person name="Ward D."/>
            <person name="Feldgarden M."/>
            <person name="Gevers D."/>
            <person name="Tong J."/>
            <person name="Walker B."/>
            <person name="Young S."/>
            <person name="Zeng Q."/>
            <person name="Gargeya S."/>
            <person name="Fitzgerald M."/>
            <person name="Haas B."/>
            <person name="Abouelleil A."/>
            <person name="Allen A.W."/>
            <person name="Alvarado L."/>
            <person name="Arachchi H.M."/>
            <person name="Berlin A.M."/>
            <person name="Chapman S.B."/>
            <person name="Gainer-Dewar J."/>
            <person name="Goldberg J."/>
            <person name="Griggs A."/>
            <person name="Gujja S."/>
            <person name="Hansen M."/>
            <person name="Howarth C."/>
            <person name="Imamovic A."/>
            <person name="Ireland A."/>
            <person name="Larimer J."/>
            <person name="McCowan C."/>
            <person name="Murphy C."/>
            <person name="Pearson M."/>
            <person name="Poon T.W."/>
            <person name="Priest M."/>
            <person name="Roberts A."/>
            <person name="Saif S."/>
            <person name="Shea T."/>
            <person name="Sisk P."/>
            <person name="Sykes S."/>
            <person name="Wortman J."/>
            <person name="Nusbaum C."/>
            <person name="Birren B."/>
        </authorList>
    </citation>
    <scope>NUCLEOTIDE SEQUENCE [LARGE SCALE GENOMIC DNA]</scope>
    <source>
        <strain evidence="1 2">ATCC BAA-1742</strain>
    </source>
</reference>
<evidence type="ECO:0000313" key="1">
    <source>
        <dbReference type="EMBL" id="EPD70830.1"/>
    </source>
</evidence>
<dbReference type="AlphaFoldDB" id="S2Z915"/>
<dbReference type="RefSeq" id="WP_016457049.1">
    <property type="nucleotide sequence ID" value="NZ_KE150446.1"/>
</dbReference>
<organism evidence="1 2">
    <name type="scientific">Corynebacterium pyruviciproducens ATCC BAA-1742</name>
    <dbReference type="NCBI Taxonomy" id="1125779"/>
    <lineage>
        <taxon>Bacteria</taxon>
        <taxon>Bacillati</taxon>
        <taxon>Actinomycetota</taxon>
        <taxon>Actinomycetes</taxon>
        <taxon>Mycobacteriales</taxon>
        <taxon>Corynebacteriaceae</taxon>
        <taxon>Corynebacterium</taxon>
    </lineage>
</organism>
<dbReference type="Proteomes" id="UP000014408">
    <property type="component" value="Unassembled WGS sequence"/>
</dbReference>
<accession>S2Z915</accession>
<dbReference type="EMBL" id="ATBY01000002">
    <property type="protein sequence ID" value="EPD70830.1"/>
    <property type="molecule type" value="Genomic_DNA"/>
</dbReference>
<gene>
    <name evidence="1" type="ORF">HMPREF1219_00125</name>
</gene>
<sequence>MNPDAVTDFMTRFDEREKLRMQMDIMRALICDLLLDDPEQKTRIDMYVEELRRLRRELREVES</sequence>
<dbReference type="PATRIC" id="fig|1125779.3.peg.119"/>
<name>S2Z915_9CORY</name>
<dbReference type="STRING" id="1125779.HMPREF1219_00125"/>